<evidence type="ECO:0000313" key="4">
    <source>
        <dbReference type="Proteomes" id="UP000199103"/>
    </source>
</evidence>
<name>A0A1H1PJR7_9ACTN</name>
<dbReference type="InterPro" id="IPR011251">
    <property type="entry name" value="Luciferase-like_dom"/>
</dbReference>
<feature type="domain" description="Luciferase-like" evidence="2">
    <location>
        <begin position="14"/>
        <end position="120"/>
    </location>
</feature>
<proteinExistence type="predicted"/>
<dbReference type="InterPro" id="IPR050766">
    <property type="entry name" value="Bact_Lucif_Oxidored"/>
</dbReference>
<dbReference type="Pfam" id="PF00296">
    <property type="entry name" value="Bac_luciferase"/>
    <property type="match status" value="2"/>
</dbReference>
<dbReference type="GO" id="GO:0016705">
    <property type="term" value="F:oxidoreductase activity, acting on paired donors, with incorporation or reduction of molecular oxygen"/>
    <property type="evidence" value="ECO:0007669"/>
    <property type="project" value="InterPro"/>
</dbReference>
<dbReference type="InterPro" id="IPR036661">
    <property type="entry name" value="Luciferase-like_sf"/>
</dbReference>
<evidence type="ECO:0000313" key="3">
    <source>
        <dbReference type="EMBL" id="SDS11343.1"/>
    </source>
</evidence>
<feature type="region of interest" description="Disordered" evidence="1">
    <location>
        <begin position="117"/>
        <end position="157"/>
    </location>
</feature>
<dbReference type="PANTHER" id="PTHR30137:SF6">
    <property type="entry name" value="LUCIFERASE-LIKE MONOOXYGENASE"/>
    <property type="match status" value="1"/>
</dbReference>
<reference evidence="3 4" key="1">
    <citation type="submission" date="2016-10" db="EMBL/GenBank/DDBJ databases">
        <authorList>
            <person name="de Groot N.N."/>
        </authorList>
    </citation>
    <scope>NUCLEOTIDE SEQUENCE [LARGE SCALE GENOMIC DNA]</scope>
    <source>
        <strain evidence="3 4">DSM 21800</strain>
    </source>
</reference>
<dbReference type="Proteomes" id="UP000199103">
    <property type="component" value="Chromosome I"/>
</dbReference>
<evidence type="ECO:0000256" key="1">
    <source>
        <dbReference type="SAM" id="MobiDB-lite"/>
    </source>
</evidence>
<feature type="domain" description="Luciferase-like" evidence="2">
    <location>
        <begin position="201"/>
        <end position="364"/>
    </location>
</feature>
<dbReference type="AlphaFoldDB" id="A0A1H1PJR7"/>
<evidence type="ECO:0000259" key="2">
    <source>
        <dbReference type="Pfam" id="PF00296"/>
    </source>
</evidence>
<sequence>MTKDVNPDRRVPLSVLDLIPVTSGQHVGEAVGNAVDLARRTEEFGYRRFWIAEHHLNPGVAGSAPAVAIALIAANTSSIRVGSGAVLAGNYSALGIVEQFGLIDALYPGRIDLGLGRSAHRAPGPPPKTDDQAPADDQLNTDDHEPVPTAENGLLLPKGPKGLLGRIGRSPRFIAQAKLLGSLEVGQEYTDQVGDLLSLVAGEYADDDGVALHAVPGEGAGFEVWVLGSSGGESAHLAGTRGLPFAANYHVAPERVLEAVDAYRSAFKPSERLAEPYVAISADVVVAEDDESARRLAAGYAPWVRSIRSGQGAIRFPSPEEADRLEWSDADRALVADRTLTQFVGSAETVTARLEQLAEATGADELIITTITHRHADRVQSYRLLAEHWTKSSPTPTAPEGDPR</sequence>
<dbReference type="OrthoDB" id="9780518at2"/>
<accession>A0A1H1PJR7</accession>
<protein>
    <submittedName>
        <fullName evidence="3">Luciferase family oxidoreductase, group 1</fullName>
    </submittedName>
</protein>
<dbReference type="CDD" id="cd00347">
    <property type="entry name" value="Flavin_utilizing_monoxygenases"/>
    <property type="match status" value="1"/>
</dbReference>
<dbReference type="RefSeq" id="WP_091520578.1">
    <property type="nucleotide sequence ID" value="NZ_LT629772.1"/>
</dbReference>
<dbReference type="GO" id="GO:0005829">
    <property type="term" value="C:cytosol"/>
    <property type="evidence" value="ECO:0007669"/>
    <property type="project" value="TreeGrafter"/>
</dbReference>
<dbReference type="Gene3D" id="3.20.20.30">
    <property type="entry name" value="Luciferase-like domain"/>
    <property type="match status" value="1"/>
</dbReference>
<dbReference type="PANTHER" id="PTHR30137">
    <property type="entry name" value="LUCIFERASE-LIKE MONOOXYGENASE"/>
    <property type="match status" value="1"/>
</dbReference>
<gene>
    <name evidence="3" type="ORF">SAMN04489812_0921</name>
</gene>
<dbReference type="STRING" id="630515.SAMN04489812_0921"/>
<keyword evidence="4" id="KW-1185">Reference proteome</keyword>
<dbReference type="SUPFAM" id="SSF51679">
    <property type="entry name" value="Bacterial luciferase-like"/>
    <property type="match status" value="1"/>
</dbReference>
<dbReference type="EMBL" id="LT629772">
    <property type="protein sequence ID" value="SDS11343.1"/>
    <property type="molecule type" value="Genomic_DNA"/>
</dbReference>
<organism evidence="3 4">
    <name type="scientific">Microlunatus soli</name>
    <dbReference type="NCBI Taxonomy" id="630515"/>
    <lineage>
        <taxon>Bacteria</taxon>
        <taxon>Bacillati</taxon>
        <taxon>Actinomycetota</taxon>
        <taxon>Actinomycetes</taxon>
        <taxon>Propionibacteriales</taxon>
        <taxon>Propionibacteriaceae</taxon>
        <taxon>Microlunatus</taxon>
    </lineage>
</organism>